<proteinExistence type="predicted"/>
<accession>A0A494X492</accession>
<keyword evidence="2" id="KW-1185">Reference proteome</keyword>
<dbReference type="Proteomes" id="UP000280434">
    <property type="component" value="Unassembled WGS sequence"/>
</dbReference>
<dbReference type="EMBL" id="RBZV01000010">
    <property type="protein sequence ID" value="RKP45162.1"/>
    <property type="molecule type" value="Genomic_DNA"/>
</dbReference>
<gene>
    <name evidence="1" type="ORF">D7S89_20205</name>
</gene>
<sequence>MAIIAFRIIALLIDEKCGRHNGDRHMPFLGKRVPSRAFQQGIRKVFSESSGTTQQAVYRTAIQHHKYFYMDKDRPERRQM</sequence>
<evidence type="ECO:0000313" key="2">
    <source>
        <dbReference type="Proteomes" id="UP000280434"/>
    </source>
</evidence>
<protein>
    <submittedName>
        <fullName evidence="1">Uncharacterized protein</fullName>
    </submittedName>
</protein>
<evidence type="ECO:0000313" key="1">
    <source>
        <dbReference type="EMBL" id="RKP45162.1"/>
    </source>
</evidence>
<comment type="caution">
    <text evidence="1">The sequence shown here is derived from an EMBL/GenBank/DDBJ whole genome shotgun (WGS) entry which is preliminary data.</text>
</comment>
<name>A0A494X492_9BURK</name>
<organism evidence="1 2">
    <name type="scientific">Trinickia fusca</name>
    <dbReference type="NCBI Taxonomy" id="2419777"/>
    <lineage>
        <taxon>Bacteria</taxon>
        <taxon>Pseudomonadati</taxon>
        <taxon>Pseudomonadota</taxon>
        <taxon>Betaproteobacteria</taxon>
        <taxon>Burkholderiales</taxon>
        <taxon>Burkholderiaceae</taxon>
        <taxon>Trinickia</taxon>
    </lineage>
</organism>
<reference evidence="1 2" key="1">
    <citation type="submission" date="2018-10" db="EMBL/GenBank/DDBJ databases">
        <title>Paraburkholderia sp. 7MK8-2, isolated from soil.</title>
        <authorList>
            <person name="Gao Z.-H."/>
            <person name="Qiu L.-H."/>
        </authorList>
    </citation>
    <scope>NUCLEOTIDE SEQUENCE [LARGE SCALE GENOMIC DNA]</scope>
    <source>
        <strain evidence="1 2">7MK8-2</strain>
    </source>
</reference>
<dbReference type="AlphaFoldDB" id="A0A494X492"/>